<organism evidence="6 8">
    <name type="scientific">Didymodactylos carnosus</name>
    <dbReference type="NCBI Taxonomy" id="1234261"/>
    <lineage>
        <taxon>Eukaryota</taxon>
        <taxon>Metazoa</taxon>
        <taxon>Spiralia</taxon>
        <taxon>Gnathifera</taxon>
        <taxon>Rotifera</taxon>
        <taxon>Eurotatoria</taxon>
        <taxon>Bdelloidea</taxon>
        <taxon>Philodinida</taxon>
        <taxon>Philodinidae</taxon>
        <taxon>Didymodactylos</taxon>
    </lineage>
</organism>
<dbReference type="SUPFAM" id="SSF48452">
    <property type="entry name" value="TPR-like"/>
    <property type="match status" value="1"/>
</dbReference>
<dbReference type="Pfam" id="PF04548">
    <property type="entry name" value="AIG1"/>
    <property type="match status" value="1"/>
</dbReference>
<keyword evidence="2" id="KW-0547">Nucleotide-binding</keyword>
<dbReference type="PANTHER" id="PTHR10903">
    <property type="entry name" value="GTPASE, IMAP FAMILY MEMBER-RELATED"/>
    <property type="match status" value="1"/>
</dbReference>
<dbReference type="PROSITE" id="PS50005">
    <property type="entry name" value="TPR"/>
    <property type="match status" value="1"/>
</dbReference>
<dbReference type="PROSITE" id="PS51996">
    <property type="entry name" value="TR_MART"/>
    <property type="match status" value="1"/>
</dbReference>
<dbReference type="Gene3D" id="3.40.50.300">
    <property type="entry name" value="P-loop containing nucleotide triphosphate hydrolases"/>
    <property type="match status" value="1"/>
</dbReference>
<dbReference type="PROSITE" id="PS51720">
    <property type="entry name" value="G_AIG1"/>
    <property type="match status" value="1"/>
</dbReference>
<comment type="caution">
    <text evidence="6">The sequence shown here is derived from an EMBL/GenBank/DDBJ whole genome shotgun (WGS) entry which is preliminary data.</text>
</comment>
<keyword evidence="4" id="KW-0802">TPR repeat</keyword>
<dbReference type="EMBL" id="CAJOBC010005587">
    <property type="protein sequence ID" value="CAF3868926.1"/>
    <property type="molecule type" value="Genomic_DNA"/>
</dbReference>
<keyword evidence="8" id="KW-1185">Reference proteome</keyword>
<dbReference type="Proteomes" id="UP000681722">
    <property type="component" value="Unassembled WGS sequence"/>
</dbReference>
<dbReference type="InterPro" id="IPR045058">
    <property type="entry name" value="GIMA/IAN/Toc"/>
</dbReference>
<evidence type="ECO:0000256" key="2">
    <source>
        <dbReference type="ARBA" id="ARBA00022741"/>
    </source>
</evidence>
<dbReference type="SUPFAM" id="SSF56399">
    <property type="entry name" value="ADP-ribosylation"/>
    <property type="match status" value="1"/>
</dbReference>
<dbReference type="InterPro" id="IPR011990">
    <property type="entry name" value="TPR-like_helical_dom_sf"/>
</dbReference>
<dbReference type="InterPro" id="IPR006703">
    <property type="entry name" value="G_AIG1"/>
</dbReference>
<dbReference type="InterPro" id="IPR027417">
    <property type="entry name" value="P-loop_NTPase"/>
</dbReference>
<evidence type="ECO:0000313" key="6">
    <source>
        <dbReference type="EMBL" id="CAF1104209.1"/>
    </source>
</evidence>
<feature type="domain" description="AIG1-type G" evidence="5">
    <location>
        <begin position="524"/>
        <end position="732"/>
    </location>
</feature>
<keyword evidence="3" id="KW-0342">GTP-binding</keyword>
<feature type="repeat" description="TPR" evidence="4">
    <location>
        <begin position="475"/>
        <end position="508"/>
    </location>
</feature>
<evidence type="ECO:0000256" key="1">
    <source>
        <dbReference type="ARBA" id="ARBA00008535"/>
    </source>
</evidence>
<dbReference type="OrthoDB" id="8954335at2759"/>
<evidence type="ECO:0000256" key="3">
    <source>
        <dbReference type="ARBA" id="ARBA00023134"/>
    </source>
</evidence>
<evidence type="ECO:0000256" key="4">
    <source>
        <dbReference type="PROSITE-ProRule" id="PRU00339"/>
    </source>
</evidence>
<evidence type="ECO:0000313" key="7">
    <source>
        <dbReference type="EMBL" id="CAF3868926.1"/>
    </source>
</evidence>
<sequence>MASNNHCESLIKTFTNKQQTHKSNIDFQTNQQTTTASCPHLTSEPPIRNLETFSLLWLDPNVNTPENLDTQSALRSTINFLLVFDKADECIDYIISVKDDKVRGVQAHFSTLISQIASDQIDRDRIEDWTPMMIVTRKNVNCASMNILSPSGRSHTSIKTENGNFMWFQLLIEVFLRMKYSTSDRKGLVAIWKRIYTGNEAEHVKIGEFEQTYEPSKALWWYTRDCCIYRLLNKALRLQDIDMLFHFRFIITDIYKQLQQAQQNKKYNVIVRTYRGQAMPKEELKRMSESIGEFISMNSFLSTSRNREIARGFAASVVDCKDFEAVLFEIEANTSIVSKPFADISQFTYFQHKEELLFMLGSVFRIKNVEYNKMEHIWIAQLVLCSEDVHELKEISAFIKQEIGDETDLCSFGSLLRQMGQHDKAEIYYYRLLNELELDDSDLPRCYDGLGNVADDKGDFKSAINFHEKGLQIISATYRAIGMVYECINKYDLALENYDNAVQILEGDVPANHPHIAQIKDDVRRTNDKTASFSMQMVDSSVGNLLLNKKQFKAECSSYSITNKCGVGVRSLNNCDNYESLIIVDTPGFFDTKGSTKETCQEIARSYQITLPGPHAFLIVLEFGRFTIQEERAAEWISEIFGKRALNYCLIIFTGLDNLMADDKTVDKFLEQRQPGLERLMQQCGERYVAVNNRANIREKNDIVKLILEKVSAMILANNELPYTNWVYTQLNIEKENVYRETHGTFKLIEDDGTINLFPQTEKIVVEALLSQLTFLQEILISQGELQICLFFLPVHEEAKL</sequence>
<dbReference type="InterPro" id="IPR019734">
    <property type="entry name" value="TPR_rpt"/>
</dbReference>
<name>A0A814PEK8_9BILA</name>
<dbReference type="Gene3D" id="1.25.40.10">
    <property type="entry name" value="Tetratricopeptide repeat domain"/>
    <property type="match status" value="1"/>
</dbReference>
<dbReference type="EMBL" id="CAJNOQ010005587">
    <property type="protein sequence ID" value="CAF1104209.1"/>
    <property type="molecule type" value="Genomic_DNA"/>
</dbReference>
<evidence type="ECO:0000313" key="8">
    <source>
        <dbReference type="Proteomes" id="UP000663829"/>
    </source>
</evidence>
<dbReference type="Proteomes" id="UP000663829">
    <property type="component" value="Unassembled WGS sequence"/>
</dbReference>
<dbReference type="SUPFAM" id="SSF52540">
    <property type="entry name" value="P-loop containing nucleoside triphosphate hydrolases"/>
    <property type="match status" value="1"/>
</dbReference>
<accession>A0A814PEK8</accession>
<dbReference type="GO" id="GO:0005525">
    <property type="term" value="F:GTP binding"/>
    <property type="evidence" value="ECO:0007669"/>
    <property type="project" value="UniProtKB-KW"/>
</dbReference>
<protein>
    <recommendedName>
        <fullName evidence="5">AIG1-type G domain-containing protein</fullName>
    </recommendedName>
</protein>
<dbReference type="FunFam" id="3.40.50.300:FF:000366">
    <property type="entry name" value="GTPase, IMAP family member 2"/>
    <property type="match status" value="1"/>
</dbReference>
<dbReference type="SMART" id="SM00028">
    <property type="entry name" value="TPR"/>
    <property type="match status" value="3"/>
</dbReference>
<comment type="similarity">
    <text evidence="1">Belongs to the TRAFAC class TrmE-Era-EngA-EngB-Septin-like GTPase superfamily. AIG1/Toc34/Toc159-like paraseptin GTPase family. IAN subfamily.</text>
</comment>
<proteinExistence type="inferred from homology"/>
<dbReference type="AlphaFoldDB" id="A0A814PEK8"/>
<reference evidence="6" key="1">
    <citation type="submission" date="2021-02" db="EMBL/GenBank/DDBJ databases">
        <authorList>
            <person name="Nowell W R."/>
        </authorList>
    </citation>
    <scope>NUCLEOTIDE SEQUENCE</scope>
</reference>
<evidence type="ECO:0000259" key="5">
    <source>
        <dbReference type="PROSITE" id="PS51720"/>
    </source>
</evidence>
<gene>
    <name evidence="6" type="ORF">GPM918_LOCUS18903</name>
    <name evidence="7" type="ORF">SRO942_LOCUS18900</name>
</gene>
<dbReference type="Gene3D" id="3.90.176.10">
    <property type="entry name" value="Toxin ADP-ribosyltransferase, Chain A, domain 1"/>
    <property type="match status" value="1"/>
</dbReference>
<dbReference type="PANTHER" id="PTHR10903:SF184">
    <property type="entry name" value="GTP-BINDING PROTEIN A"/>
    <property type="match status" value="1"/>
</dbReference>